<dbReference type="Pfam" id="PF13649">
    <property type="entry name" value="Methyltransf_25"/>
    <property type="match status" value="1"/>
</dbReference>
<keyword evidence="6" id="KW-1185">Reference proteome</keyword>
<evidence type="ECO:0000313" key="6">
    <source>
        <dbReference type="Proteomes" id="UP001630303"/>
    </source>
</evidence>
<dbReference type="EMBL" id="JAROCE010000001">
    <property type="protein sequence ID" value="MFM2719865.1"/>
    <property type="molecule type" value="Genomic_DNA"/>
</dbReference>
<dbReference type="CDD" id="cd02440">
    <property type="entry name" value="AdoMet_MTases"/>
    <property type="match status" value="1"/>
</dbReference>
<dbReference type="NCBIfam" id="NF004851">
    <property type="entry name" value="PRK06202.1"/>
    <property type="match status" value="1"/>
</dbReference>
<keyword evidence="3" id="KW-0949">S-adenosyl-L-methionine</keyword>
<organism evidence="5 6">
    <name type="scientific">Microbacterium mcarthurae</name>
    <dbReference type="NCBI Taxonomy" id="3035918"/>
    <lineage>
        <taxon>Bacteria</taxon>
        <taxon>Bacillati</taxon>
        <taxon>Actinomycetota</taxon>
        <taxon>Actinomycetes</taxon>
        <taxon>Micrococcales</taxon>
        <taxon>Microbacteriaceae</taxon>
        <taxon>Microbacterium</taxon>
    </lineage>
</organism>
<dbReference type="SUPFAM" id="SSF53335">
    <property type="entry name" value="S-adenosyl-L-methionine-dependent methyltransferases"/>
    <property type="match status" value="1"/>
</dbReference>
<sequence length="219" mass="23396">MDDPDCDPLALAATYRRFDVVNRLVSAWGHVYRTRVRPQLSALGRPARVLDLGCGGGDVVARLAALAARDGLDVEWVGADPDPRALDAARERERPGLVFTAQGSRELLAAGETFDLVLSNHVLHHLDAAGLAAFAEDSRALSRGSVLHADIARGRLAYALYAVGVAPLAAGTLLRVDGLRSIRRSYRAPELANALGAPWRVETPAPFRLLATAKGHARA</sequence>
<evidence type="ECO:0000256" key="3">
    <source>
        <dbReference type="ARBA" id="ARBA00022691"/>
    </source>
</evidence>
<protein>
    <submittedName>
        <fullName evidence="5">Methyltransferase domain-containing protein</fullName>
    </submittedName>
</protein>
<evidence type="ECO:0000256" key="2">
    <source>
        <dbReference type="ARBA" id="ARBA00022679"/>
    </source>
</evidence>
<dbReference type="GO" id="GO:0032259">
    <property type="term" value="P:methylation"/>
    <property type="evidence" value="ECO:0007669"/>
    <property type="project" value="UniProtKB-KW"/>
</dbReference>
<keyword evidence="1 5" id="KW-0489">Methyltransferase</keyword>
<gene>
    <name evidence="5" type="ORF">P5G46_05060</name>
</gene>
<reference evidence="5 6" key="1">
    <citation type="submission" date="2023-03" db="EMBL/GenBank/DDBJ databases">
        <title>MT1 and MT2 Draft Genomes of Novel Species.</title>
        <authorList>
            <person name="Venkateswaran K."/>
        </authorList>
    </citation>
    <scope>NUCLEOTIDE SEQUENCE [LARGE SCALE GENOMIC DNA]</scope>
    <source>
        <strain evidence="5 6">IF8SW-P5</strain>
    </source>
</reference>
<dbReference type="PANTHER" id="PTHR43464:SF19">
    <property type="entry name" value="UBIQUINONE BIOSYNTHESIS O-METHYLTRANSFERASE, MITOCHONDRIAL"/>
    <property type="match status" value="1"/>
</dbReference>
<dbReference type="GO" id="GO:0008168">
    <property type="term" value="F:methyltransferase activity"/>
    <property type="evidence" value="ECO:0007669"/>
    <property type="project" value="UniProtKB-KW"/>
</dbReference>
<dbReference type="PANTHER" id="PTHR43464">
    <property type="entry name" value="METHYLTRANSFERASE"/>
    <property type="match status" value="1"/>
</dbReference>
<proteinExistence type="predicted"/>
<dbReference type="InterPro" id="IPR041698">
    <property type="entry name" value="Methyltransf_25"/>
</dbReference>
<name>A0ABW9GE27_9MICO</name>
<evidence type="ECO:0000259" key="4">
    <source>
        <dbReference type="Pfam" id="PF13649"/>
    </source>
</evidence>
<dbReference type="Gene3D" id="3.40.50.150">
    <property type="entry name" value="Vaccinia Virus protein VP39"/>
    <property type="match status" value="1"/>
</dbReference>
<dbReference type="InterPro" id="IPR029063">
    <property type="entry name" value="SAM-dependent_MTases_sf"/>
</dbReference>
<evidence type="ECO:0000313" key="5">
    <source>
        <dbReference type="EMBL" id="MFM2719865.1"/>
    </source>
</evidence>
<comment type="caution">
    <text evidence="5">The sequence shown here is derived from an EMBL/GenBank/DDBJ whole genome shotgun (WGS) entry which is preliminary data.</text>
</comment>
<dbReference type="RefSeq" id="WP_375095985.1">
    <property type="nucleotide sequence ID" value="NZ_JAROCE010000001.1"/>
</dbReference>
<accession>A0ABW9GE27</accession>
<keyword evidence="2" id="KW-0808">Transferase</keyword>
<dbReference type="Proteomes" id="UP001630303">
    <property type="component" value="Unassembled WGS sequence"/>
</dbReference>
<evidence type="ECO:0000256" key="1">
    <source>
        <dbReference type="ARBA" id="ARBA00022603"/>
    </source>
</evidence>
<feature type="domain" description="Methyltransferase" evidence="4">
    <location>
        <begin position="49"/>
        <end position="143"/>
    </location>
</feature>